<dbReference type="SMART" id="SM00849">
    <property type="entry name" value="Lactamase_B"/>
    <property type="match status" value="1"/>
</dbReference>
<evidence type="ECO:0000313" key="9">
    <source>
        <dbReference type="EMBL" id="ASK77802.1"/>
    </source>
</evidence>
<feature type="domain" description="Metallo-beta-lactamase" evidence="8">
    <location>
        <begin position="12"/>
        <end position="166"/>
    </location>
</feature>
<dbReference type="InterPro" id="IPR032282">
    <property type="entry name" value="HAGH_C"/>
</dbReference>
<dbReference type="InterPro" id="IPR050110">
    <property type="entry name" value="Glyoxalase_II_hydrolase"/>
</dbReference>
<dbReference type="GO" id="GO:0019243">
    <property type="term" value="P:methylglyoxal catabolic process to D-lactate via S-lactoyl-glutathione"/>
    <property type="evidence" value="ECO:0007669"/>
    <property type="project" value="UniProtKB-UniRule"/>
</dbReference>
<name>A0A220VCA1_9GAMM</name>
<dbReference type="InterPro" id="IPR035680">
    <property type="entry name" value="Clx_II_MBL"/>
</dbReference>
<evidence type="ECO:0000256" key="6">
    <source>
        <dbReference type="ARBA" id="ARBA00022833"/>
    </source>
</evidence>
<evidence type="ECO:0000256" key="4">
    <source>
        <dbReference type="ARBA" id="ARBA00022723"/>
    </source>
</evidence>
<dbReference type="InterPro" id="IPR017782">
    <property type="entry name" value="Hydroxyacylglutathione_Hdrlase"/>
</dbReference>
<dbReference type="CDD" id="cd07723">
    <property type="entry name" value="hydroxyacylglutathione_hydrolase_MBL-fold"/>
    <property type="match status" value="1"/>
</dbReference>
<dbReference type="Gene3D" id="3.60.15.10">
    <property type="entry name" value="Ribonuclease Z/Hydroxyacylglutathione hydrolase-like"/>
    <property type="match status" value="1"/>
</dbReference>
<keyword evidence="4 7" id="KW-0479">Metal-binding</keyword>
<feature type="binding site" evidence="7">
    <location>
        <position position="56"/>
    </location>
    <ligand>
        <name>Zn(2+)</name>
        <dbReference type="ChEBI" id="CHEBI:29105"/>
        <label>1</label>
    </ligand>
</feature>
<evidence type="ECO:0000256" key="3">
    <source>
        <dbReference type="ARBA" id="ARBA00006759"/>
    </source>
</evidence>
<comment type="cofactor">
    <cofactor evidence="7">
        <name>Zn(2+)</name>
        <dbReference type="ChEBI" id="CHEBI:29105"/>
    </cofactor>
    <text evidence="7">Binds 2 Zn(2+) ions per subunit.</text>
</comment>
<organism evidence="9 10">
    <name type="scientific">Paraphotobacterium marinum</name>
    <dbReference type="NCBI Taxonomy" id="1755811"/>
    <lineage>
        <taxon>Bacteria</taxon>
        <taxon>Pseudomonadati</taxon>
        <taxon>Pseudomonadota</taxon>
        <taxon>Gammaproteobacteria</taxon>
        <taxon>Vibrionales</taxon>
        <taxon>Vibrionaceae</taxon>
        <taxon>Paraphotobacterium</taxon>
    </lineage>
</organism>
<proteinExistence type="inferred from homology"/>
<dbReference type="SUPFAM" id="SSF56281">
    <property type="entry name" value="Metallo-hydrolase/oxidoreductase"/>
    <property type="match status" value="1"/>
</dbReference>
<comment type="function">
    <text evidence="7">Thiolesterase that catalyzes the hydrolysis of S-D-lactoyl-glutathione to form glutathione and D-lactic acid.</text>
</comment>
<feature type="binding site" evidence="7">
    <location>
        <position position="54"/>
    </location>
    <ligand>
        <name>Zn(2+)</name>
        <dbReference type="ChEBI" id="CHEBI:29105"/>
        <label>1</label>
    </ligand>
</feature>
<dbReference type="Pfam" id="PF00753">
    <property type="entry name" value="Lactamase_B"/>
    <property type="match status" value="1"/>
</dbReference>
<keyword evidence="5 7" id="KW-0378">Hydrolase</keyword>
<evidence type="ECO:0000256" key="2">
    <source>
        <dbReference type="ARBA" id="ARBA00004963"/>
    </source>
</evidence>
<dbReference type="InterPro" id="IPR036866">
    <property type="entry name" value="RibonucZ/Hydroxyglut_hydro"/>
</dbReference>
<keyword evidence="6 7" id="KW-0862">Zinc</keyword>
<feature type="binding site" evidence="7">
    <location>
        <position position="59"/>
    </location>
    <ligand>
        <name>Zn(2+)</name>
        <dbReference type="ChEBI" id="CHEBI:29105"/>
        <label>2</label>
    </ligand>
</feature>
<dbReference type="GO" id="GO:0046872">
    <property type="term" value="F:metal ion binding"/>
    <property type="evidence" value="ECO:0007669"/>
    <property type="project" value="UniProtKB-KW"/>
</dbReference>
<feature type="binding site" evidence="7">
    <location>
        <position position="58"/>
    </location>
    <ligand>
        <name>Zn(2+)</name>
        <dbReference type="ChEBI" id="CHEBI:29105"/>
        <label>2</label>
    </ligand>
</feature>
<evidence type="ECO:0000259" key="8">
    <source>
        <dbReference type="SMART" id="SM00849"/>
    </source>
</evidence>
<accession>A0A220VCA1</accession>
<comment type="subunit">
    <text evidence="7">Monomer.</text>
</comment>
<dbReference type="InterPro" id="IPR001279">
    <property type="entry name" value="Metallo-B-lactamas"/>
</dbReference>
<dbReference type="AlphaFoldDB" id="A0A220VCA1"/>
<dbReference type="PANTHER" id="PTHR43705">
    <property type="entry name" value="HYDROXYACYLGLUTATHIONE HYDROLASE"/>
    <property type="match status" value="1"/>
</dbReference>
<feature type="binding site" evidence="7">
    <location>
        <position position="166"/>
    </location>
    <ligand>
        <name>Zn(2+)</name>
        <dbReference type="ChEBI" id="CHEBI:29105"/>
        <label>2</label>
    </ligand>
</feature>
<dbReference type="UniPathway" id="UPA00619">
    <property type="reaction ID" value="UER00676"/>
</dbReference>
<reference evidence="9 10" key="1">
    <citation type="journal article" date="2016" name="Int. J. Syst. Evol. Microbiol.">
        <title>Paraphotobacterium marinum gen. nov., sp. nov., a member of the family Vibrionaceae, isolated from surface seawater.</title>
        <authorList>
            <person name="Huang Z."/>
            <person name="Dong C."/>
            <person name="Shao Z."/>
        </authorList>
    </citation>
    <scope>NUCLEOTIDE SEQUENCE [LARGE SCALE GENOMIC DNA]</scope>
    <source>
        <strain evidence="9 10">NSCS20N07D</strain>
    </source>
</reference>
<evidence type="ECO:0000256" key="7">
    <source>
        <dbReference type="HAMAP-Rule" id="MF_01374"/>
    </source>
</evidence>
<feature type="binding site" evidence="7">
    <location>
        <position position="128"/>
    </location>
    <ligand>
        <name>Zn(2+)</name>
        <dbReference type="ChEBI" id="CHEBI:29105"/>
        <label>2</label>
    </ligand>
</feature>
<dbReference type="Proteomes" id="UP000242175">
    <property type="component" value="Chromosome large"/>
</dbReference>
<dbReference type="KEGG" id="pmai:CF386_01270"/>
<dbReference type="Pfam" id="PF16123">
    <property type="entry name" value="HAGH_C"/>
    <property type="match status" value="1"/>
</dbReference>
<dbReference type="HAMAP" id="MF_01374">
    <property type="entry name" value="Glyoxalase_2"/>
    <property type="match status" value="1"/>
</dbReference>
<evidence type="ECO:0000313" key="10">
    <source>
        <dbReference type="Proteomes" id="UP000242175"/>
    </source>
</evidence>
<dbReference type="RefSeq" id="WP_089072712.1">
    <property type="nucleotide sequence ID" value="NZ_CBCSAM010000007.1"/>
</dbReference>
<sequence>MLHVEFIKAFEDNYIWLIKNNNNECVIVDPGSSIPVIEYLKNRNLTLKKILITHHHQDHIGGVKELQEIFRDIELIAPYNINLPNVTSHVSDGDVISIFNHTFEVMELPGHTKEHIGFFGDKKLFCGDVLFSGGCGRVFTKKYDDMFESLLKIKSLPGDTLIFCAHEYTENNLKFALHTEPKNHNLVQYNQVVSDMRTKNIPTIPVKLSNEKKVNPFLRCDILSKNDLENLSEFDFFIKLRKQKDLF</sequence>
<dbReference type="OrthoDB" id="9802248at2"/>
<comment type="pathway">
    <text evidence="2 7">Secondary metabolite metabolism; methylglyoxal degradation; (R)-lactate from methylglyoxal: step 2/2.</text>
</comment>
<dbReference type="EC" id="3.1.2.6" evidence="7"/>
<evidence type="ECO:0000256" key="5">
    <source>
        <dbReference type="ARBA" id="ARBA00022801"/>
    </source>
</evidence>
<dbReference type="PANTHER" id="PTHR43705:SF1">
    <property type="entry name" value="HYDROXYACYLGLUTATHIONE HYDROLASE GLOB"/>
    <property type="match status" value="1"/>
</dbReference>
<dbReference type="EMBL" id="CP022355">
    <property type="protein sequence ID" value="ASK77802.1"/>
    <property type="molecule type" value="Genomic_DNA"/>
</dbReference>
<feature type="binding site" evidence="7">
    <location>
        <position position="128"/>
    </location>
    <ligand>
        <name>Zn(2+)</name>
        <dbReference type="ChEBI" id="CHEBI:29105"/>
        <label>1</label>
    </ligand>
</feature>
<protein>
    <recommendedName>
        <fullName evidence="7">Hydroxyacylglutathione hydrolase</fullName>
        <ecNumber evidence="7">3.1.2.6</ecNumber>
    </recommendedName>
    <alternativeName>
        <fullName evidence="7">Glyoxalase II</fullName>
        <shortName evidence="7">Glx II</shortName>
    </alternativeName>
</protein>
<keyword evidence="10" id="KW-1185">Reference proteome</keyword>
<feature type="binding site" evidence="7">
    <location>
        <position position="111"/>
    </location>
    <ligand>
        <name>Zn(2+)</name>
        <dbReference type="ChEBI" id="CHEBI:29105"/>
        <label>1</label>
    </ligand>
</feature>
<comment type="catalytic activity">
    <reaction evidence="1 7">
        <text>an S-(2-hydroxyacyl)glutathione + H2O = a 2-hydroxy carboxylate + glutathione + H(+)</text>
        <dbReference type="Rhea" id="RHEA:21864"/>
        <dbReference type="ChEBI" id="CHEBI:15377"/>
        <dbReference type="ChEBI" id="CHEBI:15378"/>
        <dbReference type="ChEBI" id="CHEBI:57925"/>
        <dbReference type="ChEBI" id="CHEBI:58896"/>
        <dbReference type="ChEBI" id="CHEBI:71261"/>
        <dbReference type="EC" id="3.1.2.6"/>
    </reaction>
</comment>
<gene>
    <name evidence="7 9" type="primary">gloB</name>
    <name evidence="9" type="ORF">CF386_01270</name>
</gene>
<comment type="similarity">
    <text evidence="3 7">Belongs to the metallo-beta-lactamase superfamily. Glyoxalase II family.</text>
</comment>
<dbReference type="PIRSF" id="PIRSF005457">
    <property type="entry name" value="Glx"/>
    <property type="match status" value="1"/>
</dbReference>
<dbReference type="NCBIfam" id="TIGR03413">
    <property type="entry name" value="GSH_gloB"/>
    <property type="match status" value="1"/>
</dbReference>
<dbReference type="GO" id="GO:0004416">
    <property type="term" value="F:hydroxyacylglutathione hydrolase activity"/>
    <property type="evidence" value="ECO:0007669"/>
    <property type="project" value="UniProtKB-UniRule"/>
</dbReference>
<evidence type="ECO:0000256" key="1">
    <source>
        <dbReference type="ARBA" id="ARBA00001623"/>
    </source>
</evidence>